<dbReference type="AlphaFoldDB" id="A0AAE2CFH9"/>
<accession>A0AAE2CFH9</accession>
<organism evidence="1 2">
    <name type="scientific">Sesamum alatum</name>
    <dbReference type="NCBI Taxonomy" id="300844"/>
    <lineage>
        <taxon>Eukaryota</taxon>
        <taxon>Viridiplantae</taxon>
        <taxon>Streptophyta</taxon>
        <taxon>Embryophyta</taxon>
        <taxon>Tracheophyta</taxon>
        <taxon>Spermatophyta</taxon>
        <taxon>Magnoliopsida</taxon>
        <taxon>eudicotyledons</taxon>
        <taxon>Gunneridae</taxon>
        <taxon>Pentapetalae</taxon>
        <taxon>asterids</taxon>
        <taxon>lamiids</taxon>
        <taxon>Lamiales</taxon>
        <taxon>Pedaliaceae</taxon>
        <taxon>Sesamum</taxon>
    </lineage>
</organism>
<sequence>MPLLMNQLVVVDFLPEALYPSRRQPLQTHRQKVMQWVLFRLLVPGTVVVDKGMVVVMVWWRSVARSPASEPTTKGSSACDGAKWEILASEGRLRMGNKMAAAIWAEAGHRRRRTMCVKTHTPQGVWSVRACLLADGDVQRREGRGRRGVTITDKSRRRRSWTAADGAQLPEKESFVLVKSSEKESSLCALKFKLKLQ</sequence>
<evidence type="ECO:0000313" key="2">
    <source>
        <dbReference type="Proteomes" id="UP001293254"/>
    </source>
</evidence>
<comment type="caution">
    <text evidence="1">The sequence shown here is derived from an EMBL/GenBank/DDBJ whole genome shotgun (WGS) entry which is preliminary data.</text>
</comment>
<evidence type="ECO:0000313" key="1">
    <source>
        <dbReference type="EMBL" id="KAK4420228.1"/>
    </source>
</evidence>
<protein>
    <submittedName>
        <fullName evidence="1">Uncharacterized protein</fullName>
    </submittedName>
</protein>
<proteinExistence type="predicted"/>
<reference evidence="1" key="2">
    <citation type="journal article" date="2024" name="Plant">
        <title>Genomic evolution and insights into agronomic trait innovations of Sesamum species.</title>
        <authorList>
            <person name="Miao H."/>
            <person name="Wang L."/>
            <person name="Qu L."/>
            <person name="Liu H."/>
            <person name="Sun Y."/>
            <person name="Le M."/>
            <person name="Wang Q."/>
            <person name="Wei S."/>
            <person name="Zheng Y."/>
            <person name="Lin W."/>
            <person name="Duan Y."/>
            <person name="Cao H."/>
            <person name="Xiong S."/>
            <person name="Wang X."/>
            <person name="Wei L."/>
            <person name="Li C."/>
            <person name="Ma Q."/>
            <person name="Ju M."/>
            <person name="Zhao R."/>
            <person name="Li G."/>
            <person name="Mu C."/>
            <person name="Tian Q."/>
            <person name="Mei H."/>
            <person name="Zhang T."/>
            <person name="Gao T."/>
            <person name="Zhang H."/>
        </authorList>
    </citation>
    <scope>NUCLEOTIDE SEQUENCE</scope>
    <source>
        <strain evidence="1">3651</strain>
    </source>
</reference>
<keyword evidence="2" id="KW-1185">Reference proteome</keyword>
<name>A0AAE2CFH9_9LAMI</name>
<dbReference type="Proteomes" id="UP001293254">
    <property type="component" value="Unassembled WGS sequence"/>
</dbReference>
<dbReference type="EMBL" id="JACGWO010000009">
    <property type="protein sequence ID" value="KAK4420228.1"/>
    <property type="molecule type" value="Genomic_DNA"/>
</dbReference>
<reference evidence="1" key="1">
    <citation type="submission" date="2020-06" db="EMBL/GenBank/DDBJ databases">
        <authorList>
            <person name="Li T."/>
            <person name="Hu X."/>
            <person name="Zhang T."/>
            <person name="Song X."/>
            <person name="Zhang H."/>
            <person name="Dai N."/>
            <person name="Sheng W."/>
            <person name="Hou X."/>
            <person name="Wei L."/>
        </authorList>
    </citation>
    <scope>NUCLEOTIDE SEQUENCE</scope>
    <source>
        <strain evidence="1">3651</strain>
        <tissue evidence="1">Leaf</tissue>
    </source>
</reference>
<gene>
    <name evidence="1" type="ORF">Salat_2435800</name>
</gene>